<evidence type="ECO:0000256" key="5">
    <source>
        <dbReference type="ARBA" id="ARBA00022837"/>
    </source>
</evidence>
<dbReference type="InterPro" id="IPR035914">
    <property type="entry name" value="Sperma_CUB_dom_sf"/>
</dbReference>
<dbReference type="InterPro" id="IPR051171">
    <property type="entry name" value="CaCA"/>
</dbReference>
<dbReference type="SUPFAM" id="SSF141072">
    <property type="entry name" value="CalX-like"/>
    <property type="match status" value="3"/>
</dbReference>
<dbReference type="Gene3D" id="2.60.120.290">
    <property type="entry name" value="Spermadhesin, CUB domain"/>
    <property type="match status" value="2"/>
</dbReference>
<dbReference type="GO" id="GO:0030001">
    <property type="term" value="P:metal ion transport"/>
    <property type="evidence" value="ECO:0007669"/>
    <property type="project" value="TreeGrafter"/>
</dbReference>
<dbReference type="SUPFAM" id="SSF51126">
    <property type="entry name" value="Pectin lyase-like"/>
    <property type="match status" value="1"/>
</dbReference>
<organism evidence="10 11">
    <name type="scientific">Arenibacter palladensis</name>
    <dbReference type="NCBI Taxonomy" id="237373"/>
    <lineage>
        <taxon>Bacteria</taxon>
        <taxon>Pseudomonadati</taxon>
        <taxon>Bacteroidota</taxon>
        <taxon>Flavobacteriia</taxon>
        <taxon>Flavobacteriales</taxon>
        <taxon>Flavobacteriaceae</taxon>
        <taxon>Arenibacter</taxon>
    </lineage>
</organism>
<dbReference type="InterPro" id="IPR011050">
    <property type="entry name" value="Pectin_lyase_fold/virulence"/>
</dbReference>
<dbReference type="InterPro" id="IPR000859">
    <property type="entry name" value="CUB_dom"/>
</dbReference>
<evidence type="ECO:0000259" key="9">
    <source>
        <dbReference type="PROSITE" id="PS01180"/>
    </source>
</evidence>
<dbReference type="PANTHER" id="PTHR11878">
    <property type="entry name" value="SODIUM/CALCIUM EXCHANGER"/>
    <property type="match status" value="1"/>
</dbReference>
<dbReference type="InterPro" id="IPR033764">
    <property type="entry name" value="Sdr_B"/>
</dbReference>
<protein>
    <submittedName>
        <fullName evidence="10">CUB domain-containing protein</fullName>
    </submittedName>
</protein>
<dbReference type="SUPFAM" id="SSF49854">
    <property type="entry name" value="Spermadhesin, CUB domain"/>
    <property type="match status" value="2"/>
</dbReference>
<gene>
    <name evidence="10" type="ORF">SAMN03080594_1063</name>
</gene>
<evidence type="ECO:0000256" key="2">
    <source>
        <dbReference type="ARBA" id="ARBA00022525"/>
    </source>
</evidence>
<keyword evidence="11" id="KW-1185">Reference proteome</keyword>
<evidence type="ECO:0000256" key="1">
    <source>
        <dbReference type="ARBA" id="ARBA00004613"/>
    </source>
</evidence>
<keyword evidence="4" id="KW-0677">Repeat</keyword>
<dbReference type="SMART" id="SM00710">
    <property type="entry name" value="PbH1"/>
    <property type="match status" value="9"/>
</dbReference>
<keyword evidence="3" id="KW-0732">Signal</keyword>
<dbReference type="Pfam" id="PF17210">
    <property type="entry name" value="SdrD_B"/>
    <property type="match status" value="1"/>
</dbReference>
<dbReference type="Gene3D" id="2.60.40.10">
    <property type="entry name" value="Immunoglobulins"/>
    <property type="match status" value="1"/>
</dbReference>
<dbReference type="InterPro" id="IPR039448">
    <property type="entry name" value="Beta_helix"/>
</dbReference>
<dbReference type="Pfam" id="PF00431">
    <property type="entry name" value="CUB"/>
    <property type="match status" value="2"/>
</dbReference>
<dbReference type="PANTHER" id="PTHR11878:SF65">
    <property type="entry name" value="NA_CA-EXCHANGE PROTEIN, ISOFORM G"/>
    <property type="match status" value="1"/>
</dbReference>
<evidence type="ECO:0000313" key="10">
    <source>
        <dbReference type="EMBL" id="SHF64118.1"/>
    </source>
</evidence>
<feature type="domain" description="CUB" evidence="9">
    <location>
        <begin position="353"/>
        <end position="458"/>
    </location>
</feature>
<dbReference type="SMART" id="SM00042">
    <property type="entry name" value="CUB"/>
    <property type="match status" value="2"/>
</dbReference>
<evidence type="ECO:0000256" key="7">
    <source>
        <dbReference type="ARBA" id="ARBA00023157"/>
    </source>
</evidence>
<dbReference type="SMART" id="SM00237">
    <property type="entry name" value="Calx_beta"/>
    <property type="match status" value="3"/>
</dbReference>
<comment type="subcellular location">
    <subcellularLocation>
        <location evidence="1">Secreted</location>
    </subcellularLocation>
</comment>
<dbReference type="InterPro" id="IPR013783">
    <property type="entry name" value="Ig-like_fold"/>
</dbReference>
<evidence type="ECO:0000256" key="4">
    <source>
        <dbReference type="ARBA" id="ARBA00022737"/>
    </source>
</evidence>
<dbReference type="GO" id="GO:0005576">
    <property type="term" value="C:extracellular region"/>
    <property type="evidence" value="ECO:0007669"/>
    <property type="project" value="UniProtKB-SubCell"/>
</dbReference>
<dbReference type="InterPro" id="IPR003644">
    <property type="entry name" value="Calx_beta"/>
</dbReference>
<evidence type="ECO:0000256" key="8">
    <source>
        <dbReference type="SAM" id="MobiDB-lite"/>
    </source>
</evidence>
<feature type="region of interest" description="Disordered" evidence="8">
    <location>
        <begin position="53"/>
        <end position="78"/>
    </location>
</feature>
<proteinExistence type="predicted"/>
<keyword evidence="5" id="KW-0106">Calcium</keyword>
<dbReference type="Pfam" id="PF13229">
    <property type="entry name" value="Beta_helix"/>
    <property type="match status" value="1"/>
</dbReference>
<keyword evidence="6" id="KW-0813">Transport</keyword>
<keyword evidence="6" id="KW-0406">Ion transport</keyword>
<dbReference type="Gene3D" id="2.60.40.2030">
    <property type="match status" value="3"/>
</dbReference>
<keyword evidence="2" id="KW-0964">Secreted</keyword>
<keyword evidence="7" id="KW-1015">Disulfide bond</keyword>
<dbReference type="GO" id="GO:0016020">
    <property type="term" value="C:membrane"/>
    <property type="evidence" value="ECO:0007669"/>
    <property type="project" value="InterPro"/>
</dbReference>
<dbReference type="InterPro" id="IPR038081">
    <property type="entry name" value="CalX-like_sf"/>
</dbReference>
<sequence>MTLILRMFLPVVTNTIKQIIGSYTSLPSKGISAFCLLLFLFLSVSSSFGQTTVTSQVSNDNDDAEERVSNGDMDRGSSDLELIRDGSNDQLVGIRFRNINVPQGATIISANIQFTTDETDSQSTSLVIRGQDENNPGNFGNGDYNISSRTLTSASVAWNNIPAWNTVGQAGPNQQTPNLSAIVQEIVDRGGWSSGNSMVFVITGSGQRTAESHDGSSSGAPVLTIEYSTAPVITIDDITVNEGDGTATFTATHTGANTVGVFTVDYTTVNGTASSGSDYTATTGTLIFTGTSGVTRSMVVNILDDTEVENLENFSIQFTARSNPSVIITDTGTASIVDNDTKIITNGVTDYSCSGALFDSGGTGNYSNNENLIYTLCPDTANTDIKLDFNSFDVESGYDFLYVYDGTTTSATLIGQYHNGNPPPSTITATNASGCLTFRFTSDYSVTGAGWEASISCQPRGPRMNIEDIMVNEGAGTAIFTVTHNGPNATGPFTVNYQTVNGTASSGSDYTSTTGTLSFNGTSGDTESFTVAINDDGIIESNETFTIQLTSSSDGSVNLADTAIATIVDDDGIIMTNGTTVNTCSDTFLDPGGINDYSNNQDIVYTICPDTADNYISLDFIGFDVANGDLLYIYEGTTTSGTLIGQYNNNNVPDIIESTHSSGCLTFRFISNGSNTAGGWEAEVNCYPEGPKIVIDDISFDEDIGNAVFTVRQTRARHGYSWLFGFVHVPYTVNFETVDGSALAGSDYTATSGTLTFNGQLGNVQTISVPISNDGVPENAEEFTIRFTGATASYGTINYSDTGTGTINTQILANDPLTLFQEFDGYYDYSTTGGTLRTQSNSGNACAITSSSSNTLVSPIPASATVERAYLYWAHSNTVRDPDVTFEGQNVSANYLYQTTLTNRNFYGYVSDVTSIVQGIANPSTNTYDFSDLDIDNTGNYCSTATVLGGWTLIVFYEDPSLPAVNINLYQGFDGLSNSGTSFTLDSFFAIAGSGAKASFLSWEGDPNLDGSSSGSSNPEELSITNQSGTTYVLTGDGGQPGNNAYNSTIYDNTVSPVYNTANSYGVDLDTYDISTYIQPSDTQVTANVDVGQDFVISAAVVIKVPSNLIAGRVFEDVNYPGGPGRDRISSGGLAVSGAVVELFDSAGNFVQRKTTDINGYYSFGGMADGDYRIKAVNSTVRSNRGGLNCSTCYPIQTFRKYRGPSSLIDVTDEVGGANPAAQQDVALGVINNAQSVSTVSVSGDGVVGIDFGFNFNTIVNTNEFGQGSLEQFIVNSNNLNETGLDIEANSIFDPAAGEDTSIFMIPPTSDALGRTADANFASGYFDINITDAYQLSVITGTNTIIDGRTQTAYSGDSNSGTIGDGGTTVGIAAAVLPDYNLPEIQVRGDSMELFRLEGNSATLRNLAIYTDDKSAIQVNSGTAFLYENLLGVNALGAKSGNLEYAVEIKDGATTIARNYLSGSNVAAVHLDGGTSTVMEYNHFYSNGANDTCSDNILIEGGSGITIRYNLINEAAGIGIEGDDYAAGLMITENTITNNGVNNNACGGGVFDDSGIRLKAADATVYRNVIHGNHGEGIVVAEDVSGILISQNSIYNNGQRSPSLGIDLDASKENGDGVTLNDSGDGDNGPNNLLNFPIIEAAYATGTNLIVEGWARPGAIIELFLTDINEGSATAGDNQLGMTTDYGEGQIYLATVVEGSGSDTRSGTSSYTDLDGNTDNTNRFKVSIPLPPGVEKGDFITATATISNSTSEFSPQSIIKGYTVITNRRITYRVKKN</sequence>
<dbReference type="EMBL" id="FQUX01000006">
    <property type="protein sequence ID" value="SHF64118.1"/>
    <property type="molecule type" value="Genomic_DNA"/>
</dbReference>
<evidence type="ECO:0000256" key="6">
    <source>
        <dbReference type="ARBA" id="ARBA00023065"/>
    </source>
</evidence>
<dbReference type="SUPFAM" id="SSF117074">
    <property type="entry name" value="Hypothetical protein PA1324"/>
    <property type="match status" value="1"/>
</dbReference>
<dbReference type="Proteomes" id="UP000184406">
    <property type="component" value="Unassembled WGS sequence"/>
</dbReference>
<feature type="domain" description="CUB" evidence="9">
    <location>
        <begin position="576"/>
        <end position="687"/>
    </location>
</feature>
<dbReference type="Pfam" id="PF03160">
    <property type="entry name" value="Calx-beta"/>
    <property type="match status" value="3"/>
</dbReference>
<feature type="compositionally biased region" description="Basic and acidic residues" evidence="8">
    <location>
        <begin position="66"/>
        <end position="78"/>
    </location>
</feature>
<accession>A0A1M5DAT5</accession>
<name>A0A1M5DAT5_9FLAO</name>
<evidence type="ECO:0000256" key="3">
    <source>
        <dbReference type="ARBA" id="ARBA00022729"/>
    </source>
</evidence>
<dbReference type="PROSITE" id="PS01180">
    <property type="entry name" value="CUB"/>
    <property type="match status" value="2"/>
</dbReference>
<dbReference type="GO" id="GO:0007154">
    <property type="term" value="P:cell communication"/>
    <property type="evidence" value="ECO:0007669"/>
    <property type="project" value="InterPro"/>
</dbReference>
<reference evidence="11" key="1">
    <citation type="submission" date="2016-11" db="EMBL/GenBank/DDBJ databases">
        <authorList>
            <person name="Varghese N."/>
            <person name="Submissions S."/>
        </authorList>
    </citation>
    <scope>NUCLEOTIDE SEQUENCE [LARGE SCALE GENOMIC DNA]</scope>
    <source>
        <strain evidence="11">DSM 17539</strain>
    </source>
</reference>
<dbReference type="InterPro" id="IPR006626">
    <property type="entry name" value="PbH1"/>
</dbReference>
<dbReference type="CDD" id="cd00041">
    <property type="entry name" value="CUB"/>
    <property type="match status" value="2"/>
</dbReference>
<evidence type="ECO:0000313" key="11">
    <source>
        <dbReference type="Proteomes" id="UP000184406"/>
    </source>
</evidence>